<protein>
    <recommendedName>
        <fullName evidence="9">Transcription factor domain-containing protein</fullName>
    </recommendedName>
</protein>
<keyword evidence="6" id="KW-0539">Nucleus</keyword>
<evidence type="ECO:0000256" key="2">
    <source>
        <dbReference type="ARBA" id="ARBA00022833"/>
    </source>
</evidence>
<reference evidence="7 8" key="1">
    <citation type="submission" date="2019-06" db="EMBL/GenBank/DDBJ databases">
        <authorList>
            <person name="Broberg M."/>
        </authorList>
    </citation>
    <scope>NUCLEOTIDE SEQUENCE [LARGE SCALE GENOMIC DNA]</scope>
</reference>
<evidence type="ECO:0000256" key="5">
    <source>
        <dbReference type="ARBA" id="ARBA00023163"/>
    </source>
</evidence>
<accession>A0ABY6UL84</accession>
<keyword evidence="1" id="KW-0479">Metal-binding</keyword>
<evidence type="ECO:0000313" key="7">
    <source>
        <dbReference type="EMBL" id="VUC31411.1"/>
    </source>
</evidence>
<dbReference type="PANTHER" id="PTHR36206">
    <property type="entry name" value="ASPERCRYPTIN BIOSYNTHESIS CLUSTER-SPECIFIC TRANSCRIPTION REGULATOR ATNN-RELATED"/>
    <property type="match status" value="1"/>
</dbReference>
<sequence length="572" mass="63013">MLFLRIQTLTGADAHVSAREKWPRPSGSTIAGGGRGSWPDALLGRSIRRDEISGVSLPLPLPPSGWQATDVGVKQVSTPTHGTFKPLCHNCTADELECEGYDEADTTTTTSDLLPTEYPDLGFRRDNVLINPLPLLRRGGTGSLNFRLNSGPSLIVFPTPADAFLLHHANQFLFKDSVRFDDPAGFWYKFALPLSNSAEPIKQALCALGGAHRSFVGQQAGDTMSYSRLAVTKYNDAVNQIKQTVTTNTVEHLQVSMVCCIIFVYIESLHGRVPEAIKHLQAGCLILSALRKYHTNQGSVAAFVPTMSTVLLRIWQDFADFQAFDTFYLPDLEPQIANIGDPTIPFPDAITAMEMLYAVDDVQSYLALSHHSELPKESDSEETGDDIKPLSLSHDSIRFAFQSSKPTLQDWISRMGLFLKQHEKTAFPKDEQHRVQTLSLYHTLCMGLAKLDSLDDELAPEDCQAILEKLALLFQADADNSGPIFGLGGHLIPIISRVFGNVSDEGILRQCIEVLRSVRRREGVWDSHRLADLYEAALNARSSVEELGEELPGGIPQLTEKLATLGLLPHTP</sequence>
<dbReference type="InterPro" id="IPR021858">
    <property type="entry name" value="Fun_TF"/>
</dbReference>
<evidence type="ECO:0000256" key="4">
    <source>
        <dbReference type="ARBA" id="ARBA00023125"/>
    </source>
</evidence>
<dbReference type="Pfam" id="PF11951">
    <property type="entry name" value="Fungal_trans_2"/>
    <property type="match status" value="1"/>
</dbReference>
<proteinExistence type="predicted"/>
<dbReference type="EMBL" id="CABFNS010000833">
    <property type="protein sequence ID" value="VUC31411.1"/>
    <property type="molecule type" value="Genomic_DNA"/>
</dbReference>
<keyword evidence="4" id="KW-0238">DNA-binding</keyword>
<keyword evidence="5" id="KW-0804">Transcription</keyword>
<keyword evidence="3" id="KW-0805">Transcription regulation</keyword>
<name>A0ABY6UL84_BIOOC</name>
<dbReference type="Proteomes" id="UP000766486">
    <property type="component" value="Unassembled WGS sequence"/>
</dbReference>
<comment type="caution">
    <text evidence="7">The sequence shown here is derived from an EMBL/GenBank/DDBJ whole genome shotgun (WGS) entry which is preliminary data.</text>
</comment>
<evidence type="ECO:0000313" key="8">
    <source>
        <dbReference type="Proteomes" id="UP000766486"/>
    </source>
</evidence>
<evidence type="ECO:0000256" key="1">
    <source>
        <dbReference type="ARBA" id="ARBA00022723"/>
    </source>
</evidence>
<organism evidence="7 8">
    <name type="scientific">Bionectria ochroleuca</name>
    <name type="common">Gliocladium roseum</name>
    <dbReference type="NCBI Taxonomy" id="29856"/>
    <lineage>
        <taxon>Eukaryota</taxon>
        <taxon>Fungi</taxon>
        <taxon>Dikarya</taxon>
        <taxon>Ascomycota</taxon>
        <taxon>Pezizomycotina</taxon>
        <taxon>Sordariomycetes</taxon>
        <taxon>Hypocreomycetidae</taxon>
        <taxon>Hypocreales</taxon>
        <taxon>Bionectriaceae</taxon>
        <taxon>Clonostachys</taxon>
    </lineage>
</organism>
<evidence type="ECO:0000256" key="3">
    <source>
        <dbReference type="ARBA" id="ARBA00023015"/>
    </source>
</evidence>
<gene>
    <name evidence="7" type="ORF">CLO192961_LOCUS305403</name>
</gene>
<dbReference type="PANTHER" id="PTHR36206:SF12">
    <property type="entry name" value="ASPERCRYPTIN BIOSYNTHESIS CLUSTER-SPECIFIC TRANSCRIPTION REGULATOR ATNN-RELATED"/>
    <property type="match status" value="1"/>
</dbReference>
<evidence type="ECO:0008006" key="9">
    <source>
        <dbReference type="Google" id="ProtNLM"/>
    </source>
</evidence>
<dbReference type="InterPro" id="IPR052360">
    <property type="entry name" value="Transcr_Regulatory_Proteins"/>
</dbReference>
<keyword evidence="2" id="KW-0862">Zinc</keyword>
<keyword evidence="8" id="KW-1185">Reference proteome</keyword>
<evidence type="ECO:0000256" key="6">
    <source>
        <dbReference type="ARBA" id="ARBA00023242"/>
    </source>
</evidence>